<comment type="similarity">
    <text evidence="3">Belongs to the Nudix hydrolase family.</text>
</comment>
<evidence type="ECO:0000256" key="1">
    <source>
        <dbReference type="ARBA" id="ARBA00001946"/>
    </source>
</evidence>
<accession>W4EQW0</accession>
<keyword evidence="6" id="KW-1185">Reference proteome</keyword>
<dbReference type="EMBL" id="ASQA01000033">
    <property type="protein sequence ID" value="ETT82953.1"/>
    <property type="molecule type" value="Genomic_DNA"/>
</dbReference>
<dbReference type="InterPro" id="IPR020476">
    <property type="entry name" value="Nudix_hydrolase"/>
</dbReference>
<dbReference type="eggNOG" id="COG1051">
    <property type="taxonomic scope" value="Bacteria"/>
</dbReference>
<comment type="cofactor">
    <cofactor evidence="1">
        <name>Mg(2+)</name>
        <dbReference type="ChEBI" id="CHEBI:18420"/>
    </cofactor>
</comment>
<dbReference type="InterPro" id="IPR000086">
    <property type="entry name" value="NUDIX_hydrolase_dom"/>
</dbReference>
<sequence>MSIYKWQGAAGVCLNGNGEVLMVLQAAPGEEKKWTVPSGGIEGNETFEECCRREFFEETGYEVKVIRELYTKSNELKALGIEIDVHYFHVEIIGGEQVIADPDNFIYEIAWKKGEELPSLPMSYSDDAPLLQEFIRALKK</sequence>
<organism evidence="5 6">
    <name type="scientific">Viridibacillus arenosi FSL R5-213</name>
    <dbReference type="NCBI Taxonomy" id="1227360"/>
    <lineage>
        <taxon>Bacteria</taxon>
        <taxon>Bacillati</taxon>
        <taxon>Bacillota</taxon>
        <taxon>Bacilli</taxon>
        <taxon>Bacillales</taxon>
        <taxon>Caryophanaceae</taxon>
        <taxon>Viridibacillus</taxon>
    </lineage>
</organism>
<dbReference type="PROSITE" id="PS00893">
    <property type="entry name" value="NUDIX_BOX"/>
    <property type="match status" value="1"/>
</dbReference>
<proteinExistence type="inferred from homology"/>
<dbReference type="AlphaFoldDB" id="W4EQW0"/>
<reference evidence="5 6" key="1">
    <citation type="journal article" date="2014" name="BMC Genomics">
        <title>Genomic comparison of sporeforming bacilli isolated from milk.</title>
        <authorList>
            <person name="Moreno Switt A.I."/>
            <person name="Andrus A.D."/>
            <person name="Ranieri M.L."/>
            <person name="Orsi R.H."/>
            <person name="Ivy R."/>
            <person name="den Bakker H.C."/>
            <person name="Martin N.H."/>
            <person name="Wiedmann M."/>
            <person name="Boor K.J."/>
        </authorList>
    </citation>
    <scope>NUCLEOTIDE SEQUENCE [LARGE SCALE GENOMIC DNA]</scope>
    <source>
        <strain evidence="5 6">FSL R5-213</strain>
    </source>
</reference>
<name>W4EQW0_9BACL</name>
<comment type="caution">
    <text evidence="5">The sequence shown here is derived from an EMBL/GenBank/DDBJ whole genome shotgun (WGS) entry which is preliminary data.</text>
</comment>
<evidence type="ECO:0000256" key="3">
    <source>
        <dbReference type="RuleBase" id="RU003476"/>
    </source>
</evidence>
<dbReference type="GO" id="GO:0016787">
    <property type="term" value="F:hydrolase activity"/>
    <property type="evidence" value="ECO:0007669"/>
    <property type="project" value="UniProtKB-KW"/>
</dbReference>
<dbReference type="InterPro" id="IPR015797">
    <property type="entry name" value="NUDIX_hydrolase-like_dom_sf"/>
</dbReference>
<evidence type="ECO:0000313" key="6">
    <source>
        <dbReference type="Proteomes" id="UP000019062"/>
    </source>
</evidence>
<evidence type="ECO:0000313" key="5">
    <source>
        <dbReference type="EMBL" id="ETT82953.1"/>
    </source>
</evidence>
<dbReference type="PANTHER" id="PTHR43046">
    <property type="entry name" value="GDP-MANNOSE MANNOSYL HYDROLASE"/>
    <property type="match status" value="1"/>
</dbReference>
<protein>
    <submittedName>
        <fullName evidence="5">MutT/nudix family protein</fullName>
    </submittedName>
</protein>
<dbReference type="PRINTS" id="PR00502">
    <property type="entry name" value="NUDIXFAMILY"/>
</dbReference>
<dbReference type="Pfam" id="PF00293">
    <property type="entry name" value="NUDIX"/>
    <property type="match status" value="1"/>
</dbReference>
<dbReference type="Proteomes" id="UP000019062">
    <property type="component" value="Unassembled WGS sequence"/>
</dbReference>
<dbReference type="SUPFAM" id="SSF55811">
    <property type="entry name" value="Nudix"/>
    <property type="match status" value="1"/>
</dbReference>
<keyword evidence="2 3" id="KW-0378">Hydrolase</keyword>
<evidence type="ECO:0000256" key="2">
    <source>
        <dbReference type="ARBA" id="ARBA00022801"/>
    </source>
</evidence>
<dbReference type="CDD" id="cd02883">
    <property type="entry name" value="NUDIX_Hydrolase"/>
    <property type="match status" value="1"/>
</dbReference>
<dbReference type="PANTHER" id="PTHR43046:SF2">
    <property type="entry name" value="8-OXO-DGTP DIPHOSPHATASE-RELATED"/>
    <property type="match status" value="1"/>
</dbReference>
<evidence type="ECO:0000259" key="4">
    <source>
        <dbReference type="PROSITE" id="PS51462"/>
    </source>
</evidence>
<dbReference type="InterPro" id="IPR020084">
    <property type="entry name" value="NUDIX_hydrolase_CS"/>
</dbReference>
<dbReference type="PROSITE" id="PS51462">
    <property type="entry name" value="NUDIX"/>
    <property type="match status" value="1"/>
</dbReference>
<feature type="domain" description="Nudix hydrolase" evidence="4">
    <location>
        <begin position="5"/>
        <end position="134"/>
    </location>
</feature>
<gene>
    <name evidence="5" type="ORF">C176_13627</name>
</gene>
<dbReference type="Gene3D" id="3.90.79.10">
    <property type="entry name" value="Nucleoside Triphosphate Pyrophosphohydrolase"/>
    <property type="match status" value="1"/>
</dbReference>